<feature type="binding site" evidence="4">
    <location>
        <begin position="92"/>
        <end position="93"/>
    </location>
    <ligand>
        <name>substrate</name>
    </ligand>
</feature>
<dbReference type="SUPFAM" id="SSF53774">
    <property type="entry name" value="Glutaminase/Asparaginase"/>
    <property type="match status" value="1"/>
</dbReference>
<organism evidence="9 10">
    <name type="scientific">Ramlibacter algicola</name>
    <dbReference type="NCBI Taxonomy" id="2795217"/>
    <lineage>
        <taxon>Bacteria</taxon>
        <taxon>Pseudomonadati</taxon>
        <taxon>Pseudomonadota</taxon>
        <taxon>Betaproteobacteria</taxon>
        <taxon>Burkholderiales</taxon>
        <taxon>Comamonadaceae</taxon>
        <taxon>Ramlibacter</taxon>
    </lineage>
</organism>
<evidence type="ECO:0000256" key="6">
    <source>
        <dbReference type="PROSITE-ProRule" id="PRU10100"/>
    </source>
</evidence>
<dbReference type="PROSITE" id="PS51732">
    <property type="entry name" value="ASN_GLN_ASE_3"/>
    <property type="match status" value="1"/>
</dbReference>
<feature type="active site" evidence="5">
    <location>
        <position position="13"/>
    </location>
</feature>
<dbReference type="PANTHER" id="PTHR11707:SF28">
    <property type="entry name" value="60 KDA LYSOPHOSPHOLIPASE"/>
    <property type="match status" value="1"/>
</dbReference>
<dbReference type="Gene3D" id="3.40.50.40">
    <property type="match status" value="1"/>
</dbReference>
<feature type="active site" evidence="6">
    <location>
        <position position="92"/>
    </location>
</feature>
<evidence type="ECO:0000256" key="2">
    <source>
        <dbReference type="ARBA" id="ARBA00022801"/>
    </source>
</evidence>
<dbReference type="SMART" id="SM00870">
    <property type="entry name" value="Asparaginase"/>
    <property type="match status" value="1"/>
</dbReference>
<dbReference type="InterPro" id="IPR036152">
    <property type="entry name" value="Asp/glu_Ase-like_sf"/>
</dbReference>
<name>A0A934Q2R8_9BURK</name>
<evidence type="ECO:0000256" key="4">
    <source>
        <dbReference type="PIRSR" id="PIRSR001220-2"/>
    </source>
</evidence>
<dbReference type="FunFam" id="3.40.50.1170:FF:000001">
    <property type="entry name" value="L-asparaginase 2"/>
    <property type="match status" value="1"/>
</dbReference>
<dbReference type="RefSeq" id="WP_200788437.1">
    <property type="nucleotide sequence ID" value="NZ_JAEDAO010000001.1"/>
</dbReference>
<dbReference type="PROSITE" id="PS00917">
    <property type="entry name" value="ASN_GLN_ASE_2"/>
    <property type="match status" value="1"/>
</dbReference>
<dbReference type="InterPro" id="IPR037152">
    <property type="entry name" value="L-asparaginase_N_sf"/>
</dbReference>
<dbReference type="CDD" id="cd08964">
    <property type="entry name" value="L-asparaginase_II"/>
    <property type="match status" value="1"/>
</dbReference>
<feature type="domain" description="Asparaginase/glutaminase C-terminal" evidence="8">
    <location>
        <begin position="211"/>
        <end position="303"/>
    </location>
</feature>
<dbReference type="InterPro" id="IPR020827">
    <property type="entry name" value="Asparaginase/glutaminase_AS1"/>
</dbReference>
<feature type="domain" description="L-asparaginase N-terminal" evidence="7">
    <location>
        <begin position="4"/>
        <end position="187"/>
    </location>
</feature>
<evidence type="ECO:0000313" key="9">
    <source>
        <dbReference type="EMBL" id="MBK0393471.1"/>
    </source>
</evidence>
<dbReference type="EMBL" id="JAEDAO010000001">
    <property type="protein sequence ID" value="MBK0393471.1"/>
    <property type="molecule type" value="Genomic_DNA"/>
</dbReference>
<dbReference type="PANTHER" id="PTHR11707">
    <property type="entry name" value="L-ASPARAGINASE"/>
    <property type="match status" value="1"/>
</dbReference>
<comment type="similarity">
    <text evidence="1">Belongs to the asparaginase 1 family.</text>
</comment>
<evidence type="ECO:0000256" key="3">
    <source>
        <dbReference type="PIRSR" id="PIRSR001220-1"/>
    </source>
</evidence>
<evidence type="ECO:0000313" key="10">
    <source>
        <dbReference type="Proteomes" id="UP000617041"/>
    </source>
</evidence>
<dbReference type="InterPro" id="IPR027474">
    <property type="entry name" value="L-asparaginase_N"/>
</dbReference>
<dbReference type="Proteomes" id="UP000617041">
    <property type="component" value="Unassembled WGS sequence"/>
</dbReference>
<comment type="caution">
    <text evidence="9">The sequence shown here is derived from an EMBL/GenBank/DDBJ whole genome shotgun (WGS) entry which is preliminary data.</text>
</comment>
<dbReference type="PROSITE" id="PS00144">
    <property type="entry name" value="ASN_GLN_ASE_1"/>
    <property type="match status" value="1"/>
</dbReference>
<dbReference type="InterPro" id="IPR040919">
    <property type="entry name" value="Asparaginase_C"/>
</dbReference>
<reference evidence="9" key="1">
    <citation type="submission" date="2020-12" db="EMBL/GenBank/DDBJ databases">
        <title>Ramlibacter sp. nov., isolated from a freshwater alga, Cryptomonas.</title>
        <authorList>
            <person name="Kim H.M."/>
            <person name="Jeon C.O."/>
        </authorList>
    </citation>
    <scope>NUCLEOTIDE SEQUENCE</scope>
    <source>
        <strain evidence="9">CrO1</strain>
    </source>
</reference>
<dbReference type="GO" id="GO:0006528">
    <property type="term" value="P:asparagine metabolic process"/>
    <property type="evidence" value="ECO:0007669"/>
    <property type="project" value="InterPro"/>
</dbReference>
<keyword evidence="10" id="KW-1185">Reference proteome</keyword>
<dbReference type="Pfam" id="PF17763">
    <property type="entry name" value="Asparaginase_C"/>
    <property type="match status" value="1"/>
</dbReference>
<dbReference type="SFLD" id="SFLDS00057">
    <property type="entry name" value="Glutaminase/Asparaginase"/>
    <property type="match status" value="1"/>
</dbReference>
<dbReference type="PIRSF" id="PIRSF001220">
    <property type="entry name" value="L-ASNase_gatD"/>
    <property type="match status" value="1"/>
</dbReference>
<dbReference type="AlphaFoldDB" id="A0A934Q2R8"/>
<dbReference type="PRINTS" id="PR00139">
    <property type="entry name" value="ASNGLNASE"/>
</dbReference>
<sequence>MADRIVVLGTGGTIAGRGRGPQDHVGYRSGEVPVGDLLAGIPVPGGVRVDVEQIAQVDSKDMDPQVWATLVARCSEALAQEDVRGMVVTHGTDTLEETAYVLHRCVPASKPVVLTCAMRPATALSPDGPQNLADALLIAAQDGAHGVLLACAGRVHGAVGLRKVHPYRLDPFESGEGVVGYVEDSRWRPSRDWPVAPAASMSLPNAEWPWVAIVMSHAGADARQVDALVRDGVRGLVVAGTGNGTVHHALAAALRQASARGVRVVRTTRCAEGLVVDGGRDAEFETLPLTPVQARVELQLRLAAA</sequence>
<dbReference type="Gene3D" id="3.40.50.1170">
    <property type="entry name" value="L-asparaginase, N-terminal domain"/>
    <property type="match status" value="1"/>
</dbReference>
<accession>A0A934Q2R8</accession>
<dbReference type="InterPro" id="IPR006034">
    <property type="entry name" value="Asparaginase/glutaminase-like"/>
</dbReference>
<gene>
    <name evidence="9" type="ORF">I8E28_12790</name>
</gene>
<feature type="active site" description="O-isoaspartyl threonine intermediate" evidence="3">
    <location>
        <position position="13"/>
    </location>
</feature>
<dbReference type="GO" id="GO:0004067">
    <property type="term" value="F:asparaginase activity"/>
    <property type="evidence" value="ECO:0007669"/>
    <property type="project" value="UniProtKB-UniRule"/>
</dbReference>
<keyword evidence="2" id="KW-0378">Hydrolase</keyword>
<evidence type="ECO:0000256" key="5">
    <source>
        <dbReference type="PROSITE-ProRule" id="PRU10099"/>
    </source>
</evidence>
<evidence type="ECO:0000259" key="7">
    <source>
        <dbReference type="Pfam" id="PF00710"/>
    </source>
</evidence>
<dbReference type="InterPro" id="IPR004550">
    <property type="entry name" value="AsnASE_II"/>
</dbReference>
<dbReference type="InterPro" id="IPR027475">
    <property type="entry name" value="Asparaginase/glutaminase_AS2"/>
</dbReference>
<evidence type="ECO:0000256" key="1">
    <source>
        <dbReference type="ARBA" id="ARBA00010518"/>
    </source>
</evidence>
<evidence type="ECO:0000259" key="8">
    <source>
        <dbReference type="Pfam" id="PF17763"/>
    </source>
</evidence>
<dbReference type="PIRSF" id="PIRSF500176">
    <property type="entry name" value="L_ASNase"/>
    <property type="match status" value="1"/>
</dbReference>
<protein>
    <submittedName>
        <fullName evidence="9">Asparaginase</fullName>
    </submittedName>
</protein>
<proteinExistence type="inferred from homology"/>
<feature type="binding site" evidence="4">
    <location>
        <position position="59"/>
    </location>
    <ligand>
        <name>substrate</name>
    </ligand>
</feature>
<dbReference type="InterPro" id="IPR027473">
    <property type="entry name" value="L-asparaginase_C"/>
</dbReference>
<dbReference type="Pfam" id="PF00710">
    <property type="entry name" value="Asparaginase"/>
    <property type="match status" value="1"/>
</dbReference>